<dbReference type="RefSeq" id="WP_344909626.1">
    <property type="nucleotide sequence ID" value="NZ_BAABDL010000014.1"/>
</dbReference>
<reference evidence="2" key="1">
    <citation type="journal article" date="2019" name="Int. J. Syst. Evol. Microbiol.">
        <title>The Global Catalogue of Microorganisms (GCM) 10K type strain sequencing project: providing services to taxonomists for standard genome sequencing and annotation.</title>
        <authorList>
            <consortium name="The Broad Institute Genomics Platform"/>
            <consortium name="The Broad Institute Genome Sequencing Center for Infectious Disease"/>
            <person name="Wu L."/>
            <person name="Ma J."/>
        </authorList>
    </citation>
    <scope>NUCLEOTIDE SEQUENCE [LARGE SCALE GENOMIC DNA]</scope>
    <source>
        <strain evidence="2">JCM 17250</strain>
    </source>
</reference>
<evidence type="ECO:0000313" key="1">
    <source>
        <dbReference type="EMBL" id="GAA4058972.1"/>
    </source>
</evidence>
<keyword evidence="2" id="KW-1185">Reference proteome</keyword>
<dbReference type="Proteomes" id="UP001501734">
    <property type="component" value="Unassembled WGS sequence"/>
</dbReference>
<organism evidence="1 2">
    <name type="scientific">Amphibacillus indicireducens</name>
    <dbReference type="NCBI Taxonomy" id="1076330"/>
    <lineage>
        <taxon>Bacteria</taxon>
        <taxon>Bacillati</taxon>
        <taxon>Bacillota</taxon>
        <taxon>Bacilli</taxon>
        <taxon>Bacillales</taxon>
        <taxon>Bacillaceae</taxon>
        <taxon>Amphibacillus</taxon>
    </lineage>
</organism>
<gene>
    <name evidence="1" type="ORF">GCM10022410_02690</name>
</gene>
<evidence type="ECO:0000313" key="2">
    <source>
        <dbReference type="Proteomes" id="UP001501734"/>
    </source>
</evidence>
<protein>
    <submittedName>
        <fullName evidence="1">Uncharacterized protein</fullName>
    </submittedName>
</protein>
<sequence length="144" mass="16742">MSKNYNHRIEQKFVVKHFIDQLRETLENEALELFIQNEEEQDQEVDAEDLDQNALSVLFSNQDATELLMQAMRQIAIGDYLETVKDKRFPDKSERRVFVKTIADQLLAVSVRLESDLTHVFVEVSGFEESDVAEADFPFKKVKS</sequence>
<accession>A0ABP7V5A9</accession>
<proteinExistence type="predicted"/>
<dbReference type="EMBL" id="BAABDL010000014">
    <property type="protein sequence ID" value="GAA4058972.1"/>
    <property type="molecule type" value="Genomic_DNA"/>
</dbReference>
<comment type="caution">
    <text evidence="1">The sequence shown here is derived from an EMBL/GenBank/DDBJ whole genome shotgun (WGS) entry which is preliminary data.</text>
</comment>
<name>A0ABP7V5A9_9BACI</name>